<dbReference type="InterPro" id="IPR013641">
    <property type="entry name" value="KTI12/PSTK"/>
</dbReference>
<accession>A0AAE1HZ29</accession>
<dbReference type="Proteomes" id="UP001219518">
    <property type="component" value="Unassembled WGS sequence"/>
</dbReference>
<dbReference type="InterPro" id="IPR027417">
    <property type="entry name" value="P-loop_NTPase"/>
</dbReference>
<dbReference type="GO" id="GO:0006357">
    <property type="term" value="P:regulation of transcription by RNA polymerase II"/>
    <property type="evidence" value="ECO:0007669"/>
    <property type="project" value="UniProtKB-ARBA"/>
</dbReference>
<comment type="similarity">
    <text evidence="3">Belongs to the KTI12 family.</text>
</comment>
<evidence type="ECO:0000256" key="2">
    <source>
        <dbReference type="ARBA" id="ARBA00022840"/>
    </source>
</evidence>
<protein>
    <recommendedName>
        <fullName evidence="4">Protein KTI12 homolog</fullName>
    </recommendedName>
</protein>
<dbReference type="GO" id="GO:0006400">
    <property type="term" value="P:tRNA modification"/>
    <property type="evidence" value="ECO:0007669"/>
    <property type="project" value="UniProtKB-ARBA"/>
</dbReference>
<reference evidence="5" key="1">
    <citation type="submission" date="2021-07" db="EMBL/GenBank/DDBJ databases">
        <authorList>
            <person name="Catto M.A."/>
            <person name="Jacobson A."/>
            <person name="Kennedy G."/>
            <person name="Labadie P."/>
            <person name="Hunt B.G."/>
            <person name="Srinivasan R."/>
        </authorList>
    </citation>
    <scope>NUCLEOTIDE SEQUENCE</scope>
    <source>
        <strain evidence="5">PL_HMW_Pooled</strain>
        <tissue evidence="5">Head</tissue>
    </source>
</reference>
<dbReference type="EMBL" id="JAHWGI010001411">
    <property type="protein sequence ID" value="KAK3930512.1"/>
    <property type="molecule type" value="Genomic_DNA"/>
</dbReference>
<keyword evidence="1" id="KW-0547">Nucleotide-binding</keyword>
<evidence type="ECO:0000256" key="1">
    <source>
        <dbReference type="ARBA" id="ARBA00022741"/>
    </source>
</evidence>
<dbReference type="FunFam" id="3.40.50.300:FF:000827">
    <property type="entry name" value="KTI12 chromatin-associated homolog"/>
    <property type="match status" value="1"/>
</dbReference>
<dbReference type="GO" id="GO:0005524">
    <property type="term" value="F:ATP binding"/>
    <property type="evidence" value="ECO:0007669"/>
    <property type="project" value="UniProtKB-KW"/>
</dbReference>
<dbReference type="AlphaFoldDB" id="A0AAE1HZ29"/>
<dbReference type="Pfam" id="PF08433">
    <property type="entry name" value="KTI12"/>
    <property type="match status" value="1"/>
</dbReference>
<reference evidence="5" key="2">
    <citation type="journal article" date="2023" name="BMC Genomics">
        <title>Pest status, molecular evolution, and epigenetic factors derived from the genome assembly of Frankliniella fusca, a thysanopteran phytovirus vector.</title>
        <authorList>
            <person name="Catto M.A."/>
            <person name="Labadie P.E."/>
            <person name="Jacobson A.L."/>
            <person name="Kennedy G.G."/>
            <person name="Srinivasan R."/>
            <person name="Hunt B.G."/>
        </authorList>
    </citation>
    <scope>NUCLEOTIDE SEQUENCE</scope>
    <source>
        <strain evidence="5">PL_HMW_Pooled</strain>
    </source>
</reference>
<keyword evidence="6" id="KW-1185">Reference proteome</keyword>
<dbReference type="SUPFAM" id="SSF52540">
    <property type="entry name" value="P-loop containing nucleoside triphosphate hydrolases"/>
    <property type="match status" value="1"/>
</dbReference>
<evidence type="ECO:0000256" key="3">
    <source>
        <dbReference type="ARBA" id="ARBA00025768"/>
    </source>
</evidence>
<gene>
    <name evidence="5" type="ORF">KUF71_005246</name>
</gene>
<sequence length="299" mass="33591">MPLVVITGIPASGKTTRAMQLKDYLEKELKKTVHIVSENEVITSSNINKNALYLDSSKEKEIRSIIKSKVQRQELKLFFLNPPYRLVGPDTVVIMDAANYIKGYRYEVYCMSKSSKTTQCTLHCETSPTVAWEFNTSRETLNCSGDEKYSKEIFDALVMRYEAPDNRNRWDSPLIVVQAEDTLPAEKLSCALFDRKPPPPNLSTQNAPLSATNYLHELDRITQEIVTAILSAQNTGLEGDVKIPGHSNLTVKLNGNKLTAAQLGRHKRQFLTYSKMHPSSDTSQVASLFVQYLNTSIPS</sequence>
<proteinExistence type="inferred from homology"/>
<evidence type="ECO:0000313" key="6">
    <source>
        <dbReference type="Proteomes" id="UP001219518"/>
    </source>
</evidence>
<dbReference type="Gene3D" id="3.40.50.300">
    <property type="entry name" value="P-loop containing nucleotide triphosphate hydrolases"/>
    <property type="match status" value="1"/>
</dbReference>
<dbReference type="PANTHER" id="PTHR12435">
    <property type="match status" value="1"/>
</dbReference>
<evidence type="ECO:0000313" key="5">
    <source>
        <dbReference type="EMBL" id="KAK3930512.1"/>
    </source>
</evidence>
<organism evidence="5 6">
    <name type="scientific">Frankliniella fusca</name>
    <dbReference type="NCBI Taxonomy" id="407009"/>
    <lineage>
        <taxon>Eukaryota</taxon>
        <taxon>Metazoa</taxon>
        <taxon>Ecdysozoa</taxon>
        <taxon>Arthropoda</taxon>
        <taxon>Hexapoda</taxon>
        <taxon>Insecta</taxon>
        <taxon>Pterygota</taxon>
        <taxon>Neoptera</taxon>
        <taxon>Paraneoptera</taxon>
        <taxon>Thysanoptera</taxon>
        <taxon>Terebrantia</taxon>
        <taxon>Thripoidea</taxon>
        <taxon>Thripidae</taxon>
        <taxon>Frankliniella</taxon>
    </lineage>
</organism>
<keyword evidence="2" id="KW-0067">ATP-binding</keyword>
<name>A0AAE1HZ29_9NEOP</name>
<comment type="caution">
    <text evidence="5">The sequence shown here is derived from an EMBL/GenBank/DDBJ whole genome shotgun (WGS) entry which is preliminary data.</text>
</comment>
<evidence type="ECO:0000256" key="4">
    <source>
        <dbReference type="ARBA" id="ARBA00026170"/>
    </source>
</evidence>